<proteinExistence type="predicted"/>
<reference evidence="2" key="1">
    <citation type="journal article" date="2018" name="Nat. Plants">
        <title>Whole-genome landscape of Medicago truncatula symbiotic genes.</title>
        <authorList>
            <person name="Pecrix Y."/>
            <person name="Staton S.E."/>
            <person name="Sallet E."/>
            <person name="Lelandais-Briere C."/>
            <person name="Moreau S."/>
            <person name="Carrere S."/>
            <person name="Blein T."/>
            <person name="Jardinaud M.F."/>
            <person name="Latrasse D."/>
            <person name="Zouine M."/>
            <person name="Zahm M."/>
            <person name="Kreplak J."/>
            <person name="Mayjonade B."/>
            <person name="Satge C."/>
            <person name="Perez M."/>
            <person name="Cauet S."/>
            <person name="Marande W."/>
            <person name="Chantry-Darmon C."/>
            <person name="Lopez-Roques C."/>
            <person name="Bouchez O."/>
            <person name="Berard A."/>
            <person name="Debelle F."/>
            <person name="Munos S."/>
            <person name="Bendahmane A."/>
            <person name="Berges H."/>
            <person name="Niebel A."/>
            <person name="Buitink J."/>
            <person name="Frugier F."/>
            <person name="Benhamed M."/>
            <person name="Crespi M."/>
            <person name="Gouzy J."/>
            <person name="Gamas P."/>
        </authorList>
    </citation>
    <scope>NUCLEOTIDE SEQUENCE [LARGE SCALE GENOMIC DNA]</scope>
    <source>
        <strain evidence="2">cv. Jemalong A17</strain>
    </source>
</reference>
<protein>
    <recommendedName>
        <fullName evidence="3">CBS domain-containing protein</fullName>
    </recommendedName>
</protein>
<sequence>MHLVPEIQGIREEKYLKATNNMLFKLTTISKGKSVSDACRRMAARHVDVVLLTDANASLFGMLCYLE</sequence>
<evidence type="ECO:0000313" key="2">
    <source>
        <dbReference type="Proteomes" id="UP000265566"/>
    </source>
</evidence>
<evidence type="ECO:0000313" key="1">
    <source>
        <dbReference type="EMBL" id="RHN51204.1"/>
    </source>
</evidence>
<dbReference type="Gramene" id="rna35595">
    <property type="protein sequence ID" value="RHN51204.1"/>
    <property type="gene ID" value="gene35595"/>
</dbReference>
<dbReference type="AlphaFoldDB" id="A0A396HHA0"/>
<dbReference type="EMBL" id="PSQE01000006">
    <property type="protein sequence ID" value="RHN51204.1"/>
    <property type="molecule type" value="Genomic_DNA"/>
</dbReference>
<name>A0A396HHA0_MEDTR</name>
<evidence type="ECO:0008006" key="3">
    <source>
        <dbReference type="Google" id="ProtNLM"/>
    </source>
</evidence>
<dbReference type="Proteomes" id="UP000265566">
    <property type="component" value="Chromosome 6"/>
</dbReference>
<comment type="caution">
    <text evidence="1">The sequence shown here is derived from an EMBL/GenBank/DDBJ whole genome shotgun (WGS) entry which is preliminary data.</text>
</comment>
<dbReference type="InterPro" id="IPR046342">
    <property type="entry name" value="CBS_dom_sf"/>
</dbReference>
<dbReference type="SUPFAM" id="SSF54631">
    <property type="entry name" value="CBS-domain pair"/>
    <property type="match status" value="1"/>
</dbReference>
<gene>
    <name evidence="1" type="ORF">MtrunA17_Chr6g0465861</name>
</gene>
<organism evidence="1 2">
    <name type="scientific">Medicago truncatula</name>
    <name type="common">Barrel medic</name>
    <name type="synonym">Medicago tribuloides</name>
    <dbReference type="NCBI Taxonomy" id="3880"/>
    <lineage>
        <taxon>Eukaryota</taxon>
        <taxon>Viridiplantae</taxon>
        <taxon>Streptophyta</taxon>
        <taxon>Embryophyta</taxon>
        <taxon>Tracheophyta</taxon>
        <taxon>Spermatophyta</taxon>
        <taxon>Magnoliopsida</taxon>
        <taxon>eudicotyledons</taxon>
        <taxon>Gunneridae</taxon>
        <taxon>Pentapetalae</taxon>
        <taxon>rosids</taxon>
        <taxon>fabids</taxon>
        <taxon>Fabales</taxon>
        <taxon>Fabaceae</taxon>
        <taxon>Papilionoideae</taxon>
        <taxon>50 kb inversion clade</taxon>
        <taxon>NPAAA clade</taxon>
        <taxon>Hologalegina</taxon>
        <taxon>IRL clade</taxon>
        <taxon>Trifolieae</taxon>
        <taxon>Medicago</taxon>
    </lineage>
</organism>
<accession>A0A396HHA0</accession>